<keyword evidence="1" id="KW-1133">Transmembrane helix</keyword>
<protein>
    <submittedName>
        <fullName evidence="2">Uncharacterized protein</fullName>
    </submittedName>
</protein>
<evidence type="ECO:0000256" key="1">
    <source>
        <dbReference type="SAM" id="Phobius"/>
    </source>
</evidence>
<dbReference type="STRING" id="316067.Geob_2335"/>
<name>B9LZD6_GEODF</name>
<keyword evidence="3" id="KW-1185">Reference proteome</keyword>
<evidence type="ECO:0000313" key="2">
    <source>
        <dbReference type="EMBL" id="ACM20689.1"/>
    </source>
</evidence>
<reference evidence="2 3" key="1">
    <citation type="submission" date="2009-01" db="EMBL/GenBank/DDBJ databases">
        <title>Complete sequence of Geobacter sp. FRC-32.</title>
        <authorList>
            <consortium name="US DOE Joint Genome Institute"/>
            <person name="Lucas S."/>
            <person name="Copeland A."/>
            <person name="Lapidus A."/>
            <person name="Glavina del Rio T."/>
            <person name="Dalin E."/>
            <person name="Tice H."/>
            <person name="Bruce D."/>
            <person name="Goodwin L."/>
            <person name="Pitluck S."/>
            <person name="Saunders E."/>
            <person name="Brettin T."/>
            <person name="Detter J.C."/>
            <person name="Han C."/>
            <person name="Larimer F."/>
            <person name="Land M."/>
            <person name="Hauser L."/>
            <person name="Kyrpides N."/>
            <person name="Ovchinnikova G."/>
            <person name="Kostka J."/>
            <person name="Richardson P."/>
        </authorList>
    </citation>
    <scope>NUCLEOTIDE SEQUENCE [LARGE SCALE GENOMIC DNA]</scope>
    <source>
        <strain evidence="3">DSM 22248 / JCM 15807 / FRC-32</strain>
    </source>
</reference>
<gene>
    <name evidence="2" type="ordered locus">Geob_2335</name>
</gene>
<evidence type="ECO:0000313" key="3">
    <source>
        <dbReference type="Proteomes" id="UP000007721"/>
    </source>
</evidence>
<keyword evidence="1" id="KW-0812">Transmembrane</keyword>
<organism evidence="2 3">
    <name type="scientific">Geotalea daltonii (strain DSM 22248 / JCM 15807 / FRC-32)</name>
    <name type="common">Geobacter daltonii</name>
    <dbReference type="NCBI Taxonomy" id="316067"/>
    <lineage>
        <taxon>Bacteria</taxon>
        <taxon>Pseudomonadati</taxon>
        <taxon>Thermodesulfobacteriota</taxon>
        <taxon>Desulfuromonadia</taxon>
        <taxon>Geobacterales</taxon>
        <taxon>Geobacteraceae</taxon>
        <taxon>Geotalea</taxon>
    </lineage>
</organism>
<proteinExistence type="predicted"/>
<accession>B9LZD6</accession>
<dbReference type="AlphaFoldDB" id="B9LZD6"/>
<feature type="transmembrane region" description="Helical" evidence="1">
    <location>
        <begin position="12"/>
        <end position="30"/>
    </location>
</feature>
<dbReference type="EMBL" id="CP001390">
    <property type="protein sequence ID" value="ACM20689.1"/>
    <property type="molecule type" value="Genomic_DNA"/>
</dbReference>
<keyword evidence="1" id="KW-0472">Membrane</keyword>
<dbReference type="Proteomes" id="UP000007721">
    <property type="component" value="Chromosome"/>
</dbReference>
<dbReference type="KEGG" id="geo:Geob_2335"/>
<dbReference type="RefSeq" id="WP_012647418.1">
    <property type="nucleotide sequence ID" value="NC_011979.1"/>
</dbReference>
<dbReference type="HOGENOM" id="CLU_3290244_0_0_7"/>
<sequence>MLYNLSLHLNAFYVPAAMTLAGAFVFISLIKEKKDERKRA</sequence>